<evidence type="ECO:0000313" key="3">
    <source>
        <dbReference type="Proteomes" id="UP000054485"/>
    </source>
</evidence>
<protein>
    <submittedName>
        <fullName evidence="2">Uncharacterized protein</fullName>
    </submittedName>
</protein>
<dbReference type="EMBL" id="KN835603">
    <property type="protein sequence ID" value="KIK35632.1"/>
    <property type="molecule type" value="Genomic_DNA"/>
</dbReference>
<keyword evidence="1" id="KW-0472">Membrane</keyword>
<gene>
    <name evidence="2" type="ORF">CY34DRAFT_16894</name>
</gene>
<proteinExistence type="predicted"/>
<dbReference type="AlphaFoldDB" id="A0A0D0AN23"/>
<keyword evidence="3" id="KW-1185">Reference proteome</keyword>
<dbReference type="Proteomes" id="UP000054485">
    <property type="component" value="Unassembled WGS sequence"/>
</dbReference>
<evidence type="ECO:0000313" key="2">
    <source>
        <dbReference type="EMBL" id="KIK35632.1"/>
    </source>
</evidence>
<reference evidence="3" key="2">
    <citation type="submission" date="2015-01" db="EMBL/GenBank/DDBJ databases">
        <title>Evolutionary Origins and Diversification of the Mycorrhizal Mutualists.</title>
        <authorList>
            <consortium name="DOE Joint Genome Institute"/>
            <consortium name="Mycorrhizal Genomics Consortium"/>
            <person name="Kohler A."/>
            <person name="Kuo A."/>
            <person name="Nagy L.G."/>
            <person name="Floudas D."/>
            <person name="Copeland A."/>
            <person name="Barry K.W."/>
            <person name="Cichocki N."/>
            <person name="Veneault-Fourrey C."/>
            <person name="LaButti K."/>
            <person name="Lindquist E.A."/>
            <person name="Lipzen A."/>
            <person name="Lundell T."/>
            <person name="Morin E."/>
            <person name="Murat C."/>
            <person name="Riley R."/>
            <person name="Ohm R."/>
            <person name="Sun H."/>
            <person name="Tunlid A."/>
            <person name="Henrissat B."/>
            <person name="Grigoriev I.V."/>
            <person name="Hibbett D.S."/>
            <person name="Martin F."/>
        </authorList>
    </citation>
    <scope>NUCLEOTIDE SEQUENCE [LARGE SCALE GENOMIC DNA]</scope>
    <source>
        <strain evidence="3">UH-Slu-Lm8-n1</strain>
    </source>
</reference>
<sequence length="144" mass="16385">MDIENMLKDWPTYTITFMPTLPGPVTLILRLKDTSRFRYIEDMESDTETEDDPDATFVSKETTSKAKDDPNIFTATPVRLAGVRKDFTSKKRKLGHGHFFRDGDSAVWPPHWPRGYQDVSSLPISAFKSLKITTAEIEAIDETT</sequence>
<feature type="transmembrane region" description="Helical" evidence="1">
    <location>
        <begin position="12"/>
        <end position="31"/>
    </location>
</feature>
<dbReference type="HOGENOM" id="CLU_090730_0_0_1"/>
<name>A0A0D0AN23_9AGAM</name>
<accession>A0A0D0AN23</accession>
<dbReference type="OrthoDB" id="2657552at2759"/>
<dbReference type="InParanoid" id="A0A0D0AN23"/>
<reference evidence="2 3" key="1">
    <citation type="submission" date="2014-04" db="EMBL/GenBank/DDBJ databases">
        <authorList>
            <consortium name="DOE Joint Genome Institute"/>
            <person name="Kuo A."/>
            <person name="Ruytinx J."/>
            <person name="Rineau F."/>
            <person name="Colpaert J."/>
            <person name="Kohler A."/>
            <person name="Nagy L.G."/>
            <person name="Floudas D."/>
            <person name="Copeland A."/>
            <person name="Barry K.W."/>
            <person name="Cichocki N."/>
            <person name="Veneault-Fourrey C."/>
            <person name="LaButti K."/>
            <person name="Lindquist E.A."/>
            <person name="Lipzen A."/>
            <person name="Lundell T."/>
            <person name="Morin E."/>
            <person name="Murat C."/>
            <person name="Sun H."/>
            <person name="Tunlid A."/>
            <person name="Henrissat B."/>
            <person name="Grigoriev I.V."/>
            <person name="Hibbett D.S."/>
            <person name="Martin F."/>
            <person name="Nordberg H.P."/>
            <person name="Cantor M.N."/>
            <person name="Hua S.X."/>
        </authorList>
    </citation>
    <scope>NUCLEOTIDE SEQUENCE [LARGE SCALE GENOMIC DNA]</scope>
    <source>
        <strain evidence="2 3">UH-Slu-Lm8-n1</strain>
    </source>
</reference>
<evidence type="ECO:0000256" key="1">
    <source>
        <dbReference type="SAM" id="Phobius"/>
    </source>
</evidence>
<organism evidence="2 3">
    <name type="scientific">Suillus luteus UH-Slu-Lm8-n1</name>
    <dbReference type="NCBI Taxonomy" id="930992"/>
    <lineage>
        <taxon>Eukaryota</taxon>
        <taxon>Fungi</taxon>
        <taxon>Dikarya</taxon>
        <taxon>Basidiomycota</taxon>
        <taxon>Agaricomycotina</taxon>
        <taxon>Agaricomycetes</taxon>
        <taxon>Agaricomycetidae</taxon>
        <taxon>Boletales</taxon>
        <taxon>Suillineae</taxon>
        <taxon>Suillaceae</taxon>
        <taxon>Suillus</taxon>
    </lineage>
</organism>
<keyword evidence="1" id="KW-1133">Transmembrane helix</keyword>
<keyword evidence="1" id="KW-0812">Transmembrane</keyword>